<name>A0A5C5GG09_9RHOB</name>
<evidence type="ECO:0000313" key="3">
    <source>
        <dbReference type="Proteomes" id="UP000314011"/>
    </source>
</evidence>
<dbReference type="CDD" id="cd03116">
    <property type="entry name" value="MobB"/>
    <property type="match status" value="1"/>
</dbReference>
<dbReference type="NCBIfam" id="TIGR00176">
    <property type="entry name" value="mobB"/>
    <property type="match status" value="1"/>
</dbReference>
<dbReference type="OrthoDB" id="9804758at2"/>
<dbReference type="Pfam" id="PF03205">
    <property type="entry name" value="MobB"/>
    <property type="match status" value="1"/>
</dbReference>
<dbReference type="PANTHER" id="PTHR40072">
    <property type="entry name" value="MOLYBDOPTERIN-GUANINE DINUCLEOTIDE BIOSYNTHESIS ADAPTER PROTEIN-RELATED"/>
    <property type="match status" value="1"/>
</dbReference>
<comment type="caution">
    <text evidence="2">The sequence shown here is derived from an EMBL/GenBank/DDBJ whole genome shotgun (WGS) entry which is preliminary data.</text>
</comment>
<proteinExistence type="predicted"/>
<evidence type="ECO:0000313" key="2">
    <source>
        <dbReference type="EMBL" id="TNY33643.1"/>
    </source>
</evidence>
<protein>
    <submittedName>
        <fullName evidence="2">Molybdopterin-guanine dinucleotide biosynthesis protein B</fullName>
    </submittedName>
</protein>
<organism evidence="2 3">
    <name type="scientific">Pelagovum pacificum</name>
    <dbReference type="NCBI Taxonomy" id="2588711"/>
    <lineage>
        <taxon>Bacteria</taxon>
        <taxon>Pseudomonadati</taxon>
        <taxon>Pseudomonadota</taxon>
        <taxon>Alphaproteobacteria</taxon>
        <taxon>Rhodobacterales</taxon>
        <taxon>Paracoccaceae</taxon>
        <taxon>Pelagovum</taxon>
    </lineage>
</organism>
<dbReference type="GO" id="GO:0005525">
    <property type="term" value="F:GTP binding"/>
    <property type="evidence" value="ECO:0007669"/>
    <property type="project" value="InterPro"/>
</dbReference>
<dbReference type="SUPFAM" id="SSF52540">
    <property type="entry name" value="P-loop containing nucleoside triphosphate hydrolases"/>
    <property type="match status" value="1"/>
</dbReference>
<evidence type="ECO:0000259" key="1">
    <source>
        <dbReference type="Pfam" id="PF03205"/>
    </source>
</evidence>
<accession>A0A5C5GG09</accession>
<dbReference type="RefSeq" id="WP_140194331.1">
    <property type="nucleotide sequence ID" value="NZ_CP065915.1"/>
</dbReference>
<keyword evidence="3" id="KW-1185">Reference proteome</keyword>
<dbReference type="InterPro" id="IPR052539">
    <property type="entry name" value="MGD_biosynthesis_adapter"/>
</dbReference>
<dbReference type="AlphaFoldDB" id="A0A5C5GG09"/>
<dbReference type="PANTHER" id="PTHR40072:SF1">
    <property type="entry name" value="MOLYBDOPTERIN-GUANINE DINUCLEOTIDE BIOSYNTHESIS ADAPTER PROTEIN"/>
    <property type="match status" value="1"/>
</dbReference>
<reference evidence="2 3" key="1">
    <citation type="submission" date="2019-06" db="EMBL/GenBank/DDBJ databases">
        <title>Genome of new Rhodobacteraceae sp. SM1903.</title>
        <authorList>
            <person name="Ren X."/>
        </authorList>
    </citation>
    <scope>NUCLEOTIDE SEQUENCE [LARGE SCALE GENOMIC DNA]</scope>
    <source>
        <strain evidence="2 3">SM1903</strain>
    </source>
</reference>
<dbReference type="Gene3D" id="3.40.50.300">
    <property type="entry name" value="P-loop containing nucleotide triphosphate hydrolases"/>
    <property type="match status" value="1"/>
</dbReference>
<dbReference type="GO" id="GO:0006777">
    <property type="term" value="P:Mo-molybdopterin cofactor biosynthetic process"/>
    <property type="evidence" value="ECO:0007669"/>
    <property type="project" value="InterPro"/>
</dbReference>
<dbReference type="InterPro" id="IPR004435">
    <property type="entry name" value="MobB_dom"/>
</dbReference>
<gene>
    <name evidence="2" type="primary">mobB</name>
    <name evidence="2" type="ORF">FHY64_10325</name>
</gene>
<dbReference type="EMBL" id="VFFF01000001">
    <property type="protein sequence ID" value="TNY33643.1"/>
    <property type="molecule type" value="Genomic_DNA"/>
</dbReference>
<dbReference type="InterPro" id="IPR027417">
    <property type="entry name" value="P-loop_NTPase"/>
</dbReference>
<sequence length="162" mass="17676">MRLFGIVGYKNSGKTGLVERLVIELTGRGLRVSTLKHAHHAFDVDQPGRDSHRHRDAGARQVLVASDRRWALMSELGDAPEPTLDELLERLDPVDVVLAEGWKTAPIPKIEAWREAAGNPLLAPDDSTVRAVASDVEVTVPCPRFPLDDASAIADFILSEPA</sequence>
<feature type="domain" description="Molybdopterin-guanine dinucleotide biosynthesis protein B (MobB)" evidence="1">
    <location>
        <begin position="4"/>
        <end position="135"/>
    </location>
</feature>
<dbReference type="Proteomes" id="UP000314011">
    <property type="component" value="Unassembled WGS sequence"/>
</dbReference>